<evidence type="ECO:0008006" key="2">
    <source>
        <dbReference type="Google" id="ProtNLM"/>
    </source>
</evidence>
<sequence>MDGNGTCRAPECGRVARTTRYCPRHYQQIRRHGRLTPEREYRSRGGVCSVGACDKAQIAKGLCFRHYQQIRRYGRLTPERERAYGRTGCRVSDCAERHSSRGFCKRHYMSEYYLPRRQGASAHEVERAAA</sequence>
<protein>
    <recommendedName>
        <fullName evidence="2">Vegetative protein</fullName>
    </recommendedName>
</protein>
<dbReference type="EMBL" id="UINC01175331">
    <property type="protein sequence ID" value="SVD81904.1"/>
    <property type="molecule type" value="Genomic_DNA"/>
</dbReference>
<proteinExistence type="predicted"/>
<gene>
    <name evidence="1" type="ORF">METZ01_LOCUS434758</name>
</gene>
<name>A0A382YF99_9ZZZZ</name>
<reference evidence="1" key="1">
    <citation type="submission" date="2018-05" db="EMBL/GenBank/DDBJ databases">
        <authorList>
            <person name="Lanie J.A."/>
            <person name="Ng W.-L."/>
            <person name="Kazmierczak K.M."/>
            <person name="Andrzejewski T.M."/>
            <person name="Davidsen T.M."/>
            <person name="Wayne K.J."/>
            <person name="Tettelin H."/>
            <person name="Glass J.I."/>
            <person name="Rusch D."/>
            <person name="Podicherti R."/>
            <person name="Tsui H.-C.T."/>
            <person name="Winkler M.E."/>
        </authorList>
    </citation>
    <scope>NUCLEOTIDE SEQUENCE</scope>
</reference>
<evidence type="ECO:0000313" key="1">
    <source>
        <dbReference type="EMBL" id="SVD81904.1"/>
    </source>
</evidence>
<organism evidence="1">
    <name type="scientific">marine metagenome</name>
    <dbReference type="NCBI Taxonomy" id="408172"/>
    <lineage>
        <taxon>unclassified sequences</taxon>
        <taxon>metagenomes</taxon>
        <taxon>ecological metagenomes</taxon>
    </lineage>
</organism>
<accession>A0A382YF99</accession>
<dbReference type="AlphaFoldDB" id="A0A382YF99"/>